<evidence type="ECO:0000259" key="7">
    <source>
        <dbReference type="PROSITE" id="PS50109"/>
    </source>
</evidence>
<protein>
    <recommendedName>
        <fullName evidence="2">histidine kinase</fullName>
        <ecNumber evidence="2">2.7.13.3</ecNumber>
    </recommendedName>
</protein>
<dbReference type="Gene3D" id="3.30.565.10">
    <property type="entry name" value="Histidine kinase-like ATPase, C-terminal domain"/>
    <property type="match status" value="1"/>
</dbReference>
<reference evidence="9" key="1">
    <citation type="journal article" date="2014" name="Int. J. Syst. Evol. Microbiol.">
        <title>Complete genome sequence of Corynebacterium casei LMG S-19264T (=DSM 44701T), isolated from a smear-ripened cheese.</title>
        <authorList>
            <consortium name="US DOE Joint Genome Institute (JGI-PGF)"/>
            <person name="Walter F."/>
            <person name="Albersmeier A."/>
            <person name="Kalinowski J."/>
            <person name="Ruckert C."/>
        </authorList>
    </citation>
    <scope>NUCLEOTIDE SEQUENCE</scope>
    <source>
        <strain evidence="9">KCTC 42590</strain>
    </source>
</reference>
<dbReference type="PANTHER" id="PTHR43047">
    <property type="entry name" value="TWO-COMPONENT HISTIDINE PROTEIN KINASE"/>
    <property type="match status" value="1"/>
</dbReference>
<dbReference type="Pfam" id="PF08448">
    <property type="entry name" value="PAS_4"/>
    <property type="match status" value="1"/>
</dbReference>
<sequence>MSVKTVHGENKVVDLSKRRSGNADAAFGASISRGTERALPANEQALGILDKLVVDDSLPLYVAALDGTVIHMNDHYFTLDSLLGNVNLVAGPANEATGKRIPSLQPVIEDVLANDSTVRAEEVVNVGSAERVFLGRHIPIRNEQGSIVAVAGTYEDVTRQVRGVEEAQRTQAMFQDFARASSDWFFECGDDLKIRTLSDRFTAIVGQPSSLFIGSKFEQFGKFEKNLSGKNEGSTSIGNRKPFRDQLFIISGPDGKKLKFHLSGVPVFDRKTGDFTGYRGVGMDVTDRYVQAAEAEKIRENLETLLKELTLKNMALDDATEQATTALKAKNEFLAAMSHELRTPLNAIIGFAESFEGQAFGPLDTVYMNYAKDIRNSGQHLLALINDILDVAVVESGGLTLQLDNLYLSSVLEKAVHMNIDAARNKGLDTSRLETDTDIMINADDRRTTQIFVNLLSNAIKFTQEGGAIGIEITKNTTKGLASITVWDTGVGIAEENQHKVFEKFQQVTDHVYSRKQEGTGLGMHISQQLARKMGGDITLESIEGEGSRFTLTMPLADKASLDEDDMDFI</sequence>
<dbReference type="InterPro" id="IPR004358">
    <property type="entry name" value="Sig_transdc_His_kin-like_C"/>
</dbReference>
<dbReference type="CDD" id="cd16922">
    <property type="entry name" value="HATPase_EvgS-ArcB-TorS-like"/>
    <property type="match status" value="1"/>
</dbReference>
<dbReference type="InterPro" id="IPR013656">
    <property type="entry name" value="PAS_4"/>
</dbReference>
<dbReference type="InterPro" id="IPR003661">
    <property type="entry name" value="HisK_dim/P_dom"/>
</dbReference>
<dbReference type="AlphaFoldDB" id="A0A919ASP9"/>
<feature type="domain" description="PAC" evidence="8">
    <location>
        <begin position="114"/>
        <end position="169"/>
    </location>
</feature>
<evidence type="ECO:0000313" key="9">
    <source>
        <dbReference type="EMBL" id="GHF25071.1"/>
    </source>
</evidence>
<dbReference type="PANTHER" id="PTHR43047:SF63">
    <property type="entry name" value="HISTIDINE KINASE"/>
    <property type="match status" value="1"/>
</dbReference>
<keyword evidence="5" id="KW-0418">Kinase</keyword>
<dbReference type="InterPro" id="IPR001610">
    <property type="entry name" value="PAC"/>
</dbReference>
<organism evidence="9 10">
    <name type="scientific">Kordiimonas sediminis</name>
    <dbReference type="NCBI Taxonomy" id="1735581"/>
    <lineage>
        <taxon>Bacteria</taxon>
        <taxon>Pseudomonadati</taxon>
        <taxon>Pseudomonadota</taxon>
        <taxon>Alphaproteobacteria</taxon>
        <taxon>Kordiimonadales</taxon>
        <taxon>Kordiimonadaceae</taxon>
        <taxon>Kordiimonas</taxon>
    </lineage>
</organism>
<dbReference type="Proteomes" id="UP000630923">
    <property type="component" value="Unassembled WGS sequence"/>
</dbReference>
<dbReference type="SMART" id="SM00388">
    <property type="entry name" value="HisKA"/>
    <property type="match status" value="1"/>
</dbReference>
<evidence type="ECO:0000313" key="10">
    <source>
        <dbReference type="Proteomes" id="UP000630923"/>
    </source>
</evidence>
<dbReference type="InterPro" id="IPR000700">
    <property type="entry name" value="PAS-assoc_C"/>
</dbReference>
<dbReference type="InterPro" id="IPR035965">
    <property type="entry name" value="PAS-like_dom_sf"/>
</dbReference>
<dbReference type="InterPro" id="IPR036890">
    <property type="entry name" value="HATPase_C_sf"/>
</dbReference>
<dbReference type="CDD" id="cd00082">
    <property type="entry name" value="HisKA"/>
    <property type="match status" value="1"/>
</dbReference>
<dbReference type="EC" id="2.7.13.3" evidence="2"/>
<dbReference type="Gene3D" id="3.30.450.20">
    <property type="entry name" value="PAS domain"/>
    <property type="match status" value="2"/>
</dbReference>
<keyword evidence="10" id="KW-1185">Reference proteome</keyword>
<dbReference type="SMART" id="SM00086">
    <property type="entry name" value="PAC"/>
    <property type="match status" value="1"/>
</dbReference>
<name>A0A919ASP9_9PROT</name>
<dbReference type="InterPro" id="IPR005467">
    <property type="entry name" value="His_kinase_dom"/>
</dbReference>
<evidence type="ECO:0000256" key="1">
    <source>
        <dbReference type="ARBA" id="ARBA00000085"/>
    </source>
</evidence>
<dbReference type="SUPFAM" id="SSF55785">
    <property type="entry name" value="PYP-like sensor domain (PAS domain)"/>
    <property type="match status" value="1"/>
</dbReference>
<evidence type="ECO:0000256" key="5">
    <source>
        <dbReference type="ARBA" id="ARBA00022777"/>
    </source>
</evidence>
<keyword evidence="4" id="KW-0808">Transferase</keyword>
<evidence type="ECO:0000256" key="3">
    <source>
        <dbReference type="ARBA" id="ARBA00022553"/>
    </source>
</evidence>
<dbReference type="GO" id="GO:0000155">
    <property type="term" value="F:phosphorelay sensor kinase activity"/>
    <property type="evidence" value="ECO:0007669"/>
    <property type="project" value="InterPro"/>
</dbReference>
<accession>A0A919ASP9</accession>
<dbReference type="InterPro" id="IPR003594">
    <property type="entry name" value="HATPase_dom"/>
</dbReference>
<dbReference type="Pfam" id="PF02518">
    <property type="entry name" value="HATPase_c"/>
    <property type="match status" value="1"/>
</dbReference>
<dbReference type="GO" id="GO:0009927">
    <property type="term" value="F:histidine phosphotransfer kinase activity"/>
    <property type="evidence" value="ECO:0007669"/>
    <property type="project" value="TreeGrafter"/>
</dbReference>
<dbReference type="InterPro" id="IPR036097">
    <property type="entry name" value="HisK_dim/P_sf"/>
</dbReference>
<comment type="catalytic activity">
    <reaction evidence="1">
        <text>ATP + protein L-histidine = ADP + protein N-phospho-L-histidine.</text>
        <dbReference type="EC" id="2.7.13.3"/>
    </reaction>
</comment>
<dbReference type="Gene3D" id="1.10.287.130">
    <property type="match status" value="1"/>
</dbReference>
<keyword evidence="3" id="KW-0597">Phosphoprotein</keyword>
<dbReference type="EMBL" id="BNCI01000002">
    <property type="protein sequence ID" value="GHF25071.1"/>
    <property type="molecule type" value="Genomic_DNA"/>
</dbReference>
<dbReference type="PROSITE" id="PS50109">
    <property type="entry name" value="HIS_KIN"/>
    <property type="match status" value="1"/>
</dbReference>
<proteinExistence type="predicted"/>
<feature type="domain" description="Histidine kinase" evidence="7">
    <location>
        <begin position="336"/>
        <end position="558"/>
    </location>
</feature>
<feature type="coiled-coil region" evidence="6">
    <location>
        <begin position="292"/>
        <end position="322"/>
    </location>
</feature>
<evidence type="ECO:0000256" key="4">
    <source>
        <dbReference type="ARBA" id="ARBA00022679"/>
    </source>
</evidence>
<dbReference type="Pfam" id="PF00512">
    <property type="entry name" value="HisKA"/>
    <property type="match status" value="1"/>
</dbReference>
<dbReference type="SUPFAM" id="SSF55874">
    <property type="entry name" value="ATPase domain of HSP90 chaperone/DNA topoisomerase II/histidine kinase"/>
    <property type="match status" value="1"/>
</dbReference>
<dbReference type="RefSeq" id="WP_191252489.1">
    <property type="nucleotide sequence ID" value="NZ_BNCI01000002.1"/>
</dbReference>
<gene>
    <name evidence="9" type="ORF">GCM10017044_19810</name>
</gene>
<dbReference type="PRINTS" id="PR00344">
    <property type="entry name" value="BCTRLSENSOR"/>
</dbReference>
<evidence type="ECO:0000259" key="8">
    <source>
        <dbReference type="PROSITE" id="PS50113"/>
    </source>
</evidence>
<dbReference type="FunFam" id="3.30.565.10:FF:000006">
    <property type="entry name" value="Sensor histidine kinase WalK"/>
    <property type="match status" value="1"/>
</dbReference>
<dbReference type="SUPFAM" id="SSF47384">
    <property type="entry name" value="Homodimeric domain of signal transducing histidine kinase"/>
    <property type="match status" value="1"/>
</dbReference>
<keyword evidence="6" id="KW-0175">Coiled coil</keyword>
<dbReference type="SMART" id="SM00387">
    <property type="entry name" value="HATPase_c"/>
    <property type="match status" value="1"/>
</dbReference>
<dbReference type="GO" id="GO:0005886">
    <property type="term" value="C:plasma membrane"/>
    <property type="evidence" value="ECO:0007669"/>
    <property type="project" value="TreeGrafter"/>
</dbReference>
<evidence type="ECO:0000256" key="2">
    <source>
        <dbReference type="ARBA" id="ARBA00012438"/>
    </source>
</evidence>
<dbReference type="PROSITE" id="PS50113">
    <property type="entry name" value="PAC"/>
    <property type="match status" value="1"/>
</dbReference>
<comment type="caution">
    <text evidence="9">The sequence shown here is derived from an EMBL/GenBank/DDBJ whole genome shotgun (WGS) entry which is preliminary data.</text>
</comment>
<reference evidence="9" key="2">
    <citation type="submission" date="2020-09" db="EMBL/GenBank/DDBJ databases">
        <authorList>
            <person name="Sun Q."/>
            <person name="Kim S."/>
        </authorList>
    </citation>
    <scope>NUCLEOTIDE SEQUENCE</scope>
    <source>
        <strain evidence="9">KCTC 42590</strain>
    </source>
</reference>
<evidence type="ECO:0000256" key="6">
    <source>
        <dbReference type="SAM" id="Coils"/>
    </source>
</evidence>